<feature type="domain" description="GGDEF" evidence="4">
    <location>
        <begin position="477"/>
        <end position="611"/>
    </location>
</feature>
<comment type="caution">
    <text evidence="5">The sequence shown here is derived from an EMBL/GenBank/DDBJ whole genome shotgun (WGS) entry which is preliminary data.</text>
</comment>
<dbReference type="InterPro" id="IPR052155">
    <property type="entry name" value="Biofilm_reg_signaling"/>
</dbReference>
<keyword evidence="6" id="KW-1185">Reference proteome</keyword>
<dbReference type="InterPro" id="IPR029787">
    <property type="entry name" value="Nucleotide_cyclase"/>
</dbReference>
<dbReference type="RefSeq" id="WP_184263391.1">
    <property type="nucleotide sequence ID" value="NZ_JACIIX010000006.1"/>
</dbReference>
<dbReference type="PANTHER" id="PTHR44757">
    <property type="entry name" value="DIGUANYLATE CYCLASE DGCP"/>
    <property type="match status" value="1"/>
</dbReference>
<dbReference type="PROSITE" id="PS50887">
    <property type="entry name" value="GGDEF"/>
    <property type="match status" value="1"/>
</dbReference>
<dbReference type="SUPFAM" id="SSF55073">
    <property type="entry name" value="Nucleotide cyclase"/>
    <property type="match status" value="1"/>
</dbReference>
<dbReference type="Pfam" id="PF00990">
    <property type="entry name" value="GGDEF"/>
    <property type="match status" value="1"/>
</dbReference>
<dbReference type="SUPFAM" id="SSF55785">
    <property type="entry name" value="PYP-like sensor domain (PAS domain)"/>
    <property type="match status" value="2"/>
</dbReference>
<dbReference type="InterPro" id="IPR029016">
    <property type="entry name" value="GAF-like_dom_sf"/>
</dbReference>
<dbReference type="InterPro" id="IPR000700">
    <property type="entry name" value="PAS-assoc_C"/>
</dbReference>
<dbReference type="EMBL" id="JACIIX010000006">
    <property type="protein sequence ID" value="MBB6210563.1"/>
    <property type="molecule type" value="Genomic_DNA"/>
</dbReference>
<dbReference type="SUPFAM" id="SSF141868">
    <property type="entry name" value="EAL domain-like"/>
    <property type="match status" value="1"/>
</dbReference>
<evidence type="ECO:0000259" key="2">
    <source>
        <dbReference type="PROSITE" id="PS50113"/>
    </source>
</evidence>
<accession>A0A7W9ZFL5</accession>
<feature type="domain" description="PAS" evidence="1">
    <location>
        <begin position="327"/>
        <end position="366"/>
    </location>
</feature>
<evidence type="ECO:0000259" key="3">
    <source>
        <dbReference type="PROSITE" id="PS50883"/>
    </source>
</evidence>
<reference evidence="5 6" key="1">
    <citation type="submission" date="2020-08" db="EMBL/GenBank/DDBJ databases">
        <title>Genomic Encyclopedia of Type Strains, Phase IV (KMG-IV): sequencing the most valuable type-strain genomes for metagenomic binning, comparative biology and taxonomic classification.</title>
        <authorList>
            <person name="Goeker M."/>
        </authorList>
    </citation>
    <scope>NUCLEOTIDE SEQUENCE [LARGE SCALE GENOMIC DNA]</scope>
    <source>
        <strain evidence="5 6">DSM 11590</strain>
    </source>
</reference>
<dbReference type="CDD" id="cd00130">
    <property type="entry name" value="PAS"/>
    <property type="match status" value="2"/>
</dbReference>
<dbReference type="SMART" id="SM00091">
    <property type="entry name" value="PAS"/>
    <property type="match status" value="2"/>
</dbReference>
<evidence type="ECO:0000313" key="6">
    <source>
        <dbReference type="Proteomes" id="UP000544872"/>
    </source>
</evidence>
<dbReference type="Gene3D" id="3.30.450.20">
    <property type="entry name" value="PAS domain"/>
    <property type="match status" value="2"/>
</dbReference>
<evidence type="ECO:0000259" key="4">
    <source>
        <dbReference type="PROSITE" id="PS50887"/>
    </source>
</evidence>
<organism evidence="5 6">
    <name type="scientific">Novispirillum itersonii</name>
    <name type="common">Aquaspirillum itersonii</name>
    <dbReference type="NCBI Taxonomy" id="189"/>
    <lineage>
        <taxon>Bacteria</taxon>
        <taxon>Pseudomonadati</taxon>
        <taxon>Pseudomonadota</taxon>
        <taxon>Alphaproteobacteria</taxon>
        <taxon>Rhodospirillales</taxon>
        <taxon>Novispirillaceae</taxon>
        <taxon>Novispirillum</taxon>
    </lineage>
</organism>
<dbReference type="SMART" id="SM00052">
    <property type="entry name" value="EAL"/>
    <property type="match status" value="1"/>
</dbReference>
<proteinExistence type="predicted"/>
<dbReference type="NCBIfam" id="TIGR00229">
    <property type="entry name" value="sensory_box"/>
    <property type="match status" value="1"/>
</dbReference>
<dbReference type="Gene3D" id="3.30.70.270">
    <property type="match status" value="1"/>
</dbReference>
<dbReference type="Pfam" id="PF13426">
    <property type="entry name" value="PAS_9"/>
    <property type="match status" value="1"/>
</dbReference>
<dbReference type="PROSITE" id="PS50112">
    <property type="entry name" value="PAS"/>
    <property type="match status" value="1"/>
</dbReference>
<dbReference type="PROSITE" id="PS50113">
    <property type="entry name" value="PAC"/>
    <property type="match status" value="1"/>
</dbReference>
<dbReference type="SMART" id="SM00086">
    <property type="entry name" value="PAC"/>
    <property type="match status" value="1"/>
</dbReference>
<dbReference type="NCBIfam" id="TIGR00254">
    <property type="entry name" value="GGDEF"/>
    <property type="match status" value="1"/>
</dbReference>
<dbReference type="Pfam" id="PF08448">
    <property type="entry name" value="PAS_4"/>
    <property type="match status" value="1"/>
</dbReference>
<evidence type="ECO:0000259" key="1">
    <source>
        <dbReference type="PROSITE" id="PS50112"/>
    </source>
</evidence>
<name>A0A7W9ZFL5_NOVIT</name>
<dbReference type="Proteomes" id="UP000544872">
    <property type="component" value="Unassembled WGS sequence"/>
</dbReference>
<gene>
    <name evidence="5" type="ORF">FHS48_001979</name>
</gene>
<dbReference type="AlphaFoldDB" id="A0A7W9ZFL5"/>
<dbReference type="FunFam" id="3.20.20.450:FF:000001">
    <property type="entry name" value="Cyclic di-GMP phosphodiesterase yahA"/>
    <property type="match status" value="1"/>
</dbReference>
<dbReference type="InterPro" id="IPR043128">
    <property type="entry name" value="Rev_trsase/Diguanyl_cyclase"/>
</dbReference>
<feature type="domain" description="EAL" evidence="3">
    <location>
        <begin position="620"/>
        <end position="874"/>
    </location>
</feature>
<dbReference type="Gene3D" id="3.20.20.450">
    <property type="entry name" value="EAL domain"/>
    <property type="match status" value="1"/>
</dbReference>
<dbReference type="InterPro" id="IPR001633">
    <property type="entry name" value="EAL_dom"/>
</dbReference>
<dbReference type="InterPro" id="IPR035919">
    <property type="entry name" value="EAL_sf"/>
</dbReference>
<dbReference type="InterPro" id="IPR013656">
    <property type="entry name" value="PAS_4"/>
</dbReference>
<dbReference type="InterPro" id="IPR000160">
    <property type="entry name" value="GGDEF_dom"/>
</dbReference>
<dbReference type="InterPro" id="IPR035965">
    <property type="entry name" value="PAS-like_dom_sf"/>
</dbReference>
<evidence type="ECO:0000313" key="5">
    <source>
        <dbReference type="EMBL" id="MBB6210563.1"/>
    </source>
</evidence>
<dbReference type="PROSITE" id="PS50883">
    <property type="entry name" value="EAL"/>
    <property type="match status" value="1"/>
</dbReference>
<protein>
    <submittedName>
        <fullName evidence="5">Diguanylate cyclase (GGDEF)-like protein/PAS domain S-box-containing protein</fullName>
    </submittedName>
</protein>
<feature type="domain" description="PAC" evidence="2">
    <location>
        <begin position="393"/>
        <end position="445"/>
    </location>
</feature>
<dbReference type="InterPro" id="IPR001610">
    <property type="entry name" value="PAC"/>
</dbReference>
<dbReference type="CDD" id="cd01948">
    <property type="entry name" value="EAL"/>
    <property type="match status" value="1"/>
</dbReference>
<dbReference type="Gene3D" id="3.30.450.40">
    <property type="match status" value="1"/>
</dbReference>
<dbReference type="SMART" id="SM00267">
    <property type="entry name" value="GGDEF"/>
    <property type="match status" value="1"/>
</dbReference>
<sequence length="894" mass="97434">MVPLLPLAGLLTVFAAIRQERTAADEKVARLEAALEASGQAVGRVRHLLDRLPDALLVVDPDGTVRDANDRAIALLTGGCGPADAFVGQPLRLLLTGENGAAPDWPQLLSEDTAGTDLSVSVSQGGQRVPIRAVIRRTEYEGQDICLIALHGLAEERRSGAMNDFLHELDRTAIAGGNPEDLQQALCHQICGLFGLGLTVIAVPERQGQISVRGVSGSAVSAEALAVVLSRPDWSNGVLQDVVRMGGRLLLTVDDSPLPAALPVPQDWLVVLPLWGQTDVIGCLMVAGTGLAPDQRSLKQMDTVSARLGNALQVMQDQTQMRLQGTALAAAANAIFITDVSGRIEWVNAAFTRLSGYEAHEVLGKTPALLRSGMQDDDSYRRFWDTIKSGRVWRGEMVERRKDGSLYTVDQTVAPIRDERDQIAHFVTVHEDITERKRAEERIAYLSNYDTLTRLPNRVLFRDHLYQAVNQARNNRTSLAVLFVDLDRFSRVNDTLGHDVGDQLLMTIASRINAVAAPEADTIARIGGDEFALIQNRLTSTEAAALLARKVIDAVNRPVDISGLEVRVGTNVGIAIYPQDGEDPDHLIKNADMAMYRAVRSETEKCFFYSNEMNDEARVRLALEGDLRRALENGDLCLNFQPQVDVRSRRIIGVEALLRWKHPEHGMIPPSRFIPVAEDSGLILPIGDWVIQEAIRQSRAWQDDGLPPITVAINISAVQFQQGNLVRRVGDAIAGSGVDPARIELELTESMLMQDANEAIRTLEDLSGLGAKLAIDDFGTGYSSLSYLKQFPVDRLKLDQSFVRQMTTNHSDAVIARATINLGHSLGLEVIAEGVETEDQYEYLRAEGCDVVQGYLFGKPMPADELAAVLRYSGPGGSVAAGRVPEGLLLGTVQ</sequence>
<dbReference type="SUPFAM" id="SSF55781">
    <property type="entry name" value="GAF domain-like"/>
    <property type="match status" value="1"/>
</dbReference>
<dbReference type="InterPro" id="IPR000014">
    <property type="entry name" value="PAS"/>
</dbReference>
<dbReference type="Pfam" id="PF00563">
    <property type="entry name" value="EAL"/>
    <property type="match status" value="1"/>
</dbReference>
<dbReference type="PANTHER" id="PTHR44757:SF2">
    <property type="entry name" value="BIOFILM ARCHITECTURE MAINTENANCE PROTEIN MBAA"/>
    <property type="match status" value="1"/>
</dbReference>
<dbReference type="CDD" id="cd01949">
    <property type="entry name" value="GGDEF"/>
    <property type="match status" value="1"/>
</dbReference>